<organism evidence="1 2">
    <name type="scientific">Gigaspora rosea</name>
    <dbReference type="NCBI Taxonomy" id="44941"/>
    <lineage>
        <taxon>Eukaryota</taxon>
        <taxon>Fungi</taxon>
        <taxon>Fungi incertae sedis</taxon>
        <taxon>Mucoromycota</taxon>
        <taxon>Glomeromycotina</taxon>
        <taxon>Glomeromycetes</taxon>
        <taxon>Diversisporales</taxon>
        <taxon>Gigasporaceae</taxon>
        <taxon>Gigaspora</taxon>
    </lineage>
</organism>
<comment type="caution">
    <text evidence="1">The sequence shown here is derived from an EMBL/GenBank/DDBJ whole genome shotgun (WGS) entry which is preliminary data.</text>
</comment>
<sequence>MGQSDISNDFGSGIDGKQLKQVMCVNVNITNCFTCKNISDKQQRMSKGALERMPTFFSDSPSMPFFNPLKKVEYLWGNMPAIDIIKIDSNEFMNGKSSFNKPINLLFAASRDLNDTIISMNGLPII</sequence>
<proteinExistence type="predicted"/>
<dbReference type="Proteomes" id="UP000266673">
    <property type="component" value="Unassembled WGS sequence"/>
</dbReference>
<dbReference type="AlphaFoldDB" id="A0A397TTZ7"/>
<evidence type="ECO:0000313" key="1">
    <source>
        <dbReference type="EMBL" id="RIB01592.1"/>
    </source>
</evidence>
<gene>
    <name evidence="1" type="ORF">C2G38_2230356</name>
</gene>
<accession>A0A397TTZ7</accession>
<keyword evidence="2" id="KW-1185">Reference proteome</keyword>
<dbReference type="EMBL" id="QKWP01003044">
    <property type="protein sequence ID" value="RIB01592.1"/>
    <property type="molecule type" value="Genomic_DNA"/>
</dbReference>
<dbReference type="OrthoDB" id="5282002at2759"/>
<name>A0A397TTZ7_9GLOM</name>
<evidence type="ECO:0000313" key="2">
    <source>
        <dbReference type="Proteomes" id="UP000266673"/>
    </source>
</evidence>
<protein>
    <submittedName>
        <fullName evidence="1">Uncharacterized protein</fullName>
    </submittedName>
</protein>
<reference evidence="1 2" key="1">
    <citation type="submission" date="2018-06" db="EMBL/GenBank/DDBJ databases">
        <title>Comparative genomics reveals the genomic features of Rhizophagus irregularis, R. cerebriforme, R. diaphanum and Gigaspora rosea, and their symbiotic lifestyle signature.</title>
        <authorList>
            <person name="Morin E."/>
            <person name="San Clemente H."/>
            <person name="Chen E.C.H."/>
            <person name="De La Providencia I."/>
            <person name="Hainaut M."/>
            <person name="Kuo A."/>
            <person name="Kohler A."/>
            <person name="Murat C."/>
            <person name="Tang N."/>
            <person name="Roy S."/>
            <person name="Loubradou J."/>
            <person name="Henrissat B."/>
            <person name="Grigoriev I.V."/>
            <person name="Corradi N."/>
            <person name="Roux C."/>
            <person name="Martin F.M."/>
        </authorList>
    </citation>
    <scope>NUCLEOTIDE SEQUENCE [LARGE SCALE GENOMIC DNA]</scope>
    <source>
        <strain evidence="1 2">DAOM 194757</strain>
    </source>
</reference>